<name>A0ABR3J2B3_9AGAR</name>
<keyword evidence="1" id="KW-0812">Transmembrane</keyword>
<comment type="caution">
    <text evidence="2">The sequence shown here is derived from an EMBL/GenBank/DDBJ whole genome shotgun (WGS) entry which is preliminary data.</text>
</comment>
<protein>
    <submittedName>
        <fullName evidence="2">Uncharacterized protein</fullName>
    </submittedName>
</protein>
<sequence>MLSTSIAIARWVIFCAVLVFSVIVIHLVAPIVGFTTFEFRGLTLVTACSSFVSLPLLGLFFFREGTTASRDAAGLTWLTTIWSLWLGTASLAALEKQRHSIFNSTLAIEDYDALHLKLSLVEGLAFASCFLLIIYTVAIATVAFLTNNPVTPEAWAADVEKLAAKIAEEAEVQKVWDPHARKGRQAPPYGYPGDYPIELQLPTLRR</sequence>
<accession>A0ABR3J2B3</accession>
<feature type="transmembrane region" description="Helical" evidence="1">
    <location>
        <begin position="74"/>
        <end position="94"/>
    </location>
</feature>
<reference evidence="3" key="1">
    <citation type="submission" date="2024-06" db="EMBL/GenBank/DDBJ databases">
        <title>Multi-omics analyses provide insights into the biosynthesis of the anticancer antibiotic pleurotin in Hohenbuehelia grisea.</title>
        <authorList>
            <person name="Weaver J.A."/>
            <person name="Alberti F."/>
        </authorList>
    </citation>
    <scope>NUCLEOTIDE SEQUENCE [LARGE SCALE GENOMIC DNA]</scope>
    <source>
        <strain evidence="3">T-177</strain>
    </source>
</reference>
<feature type="transmembrane region" description="Helical" evidence="1">
    <location>
        <begin position="6"/>
        <end position="29"/>
    </location>
</feature>
<keyword evidence="3" id="KW-1185">Reference proteome</keyword>
<proteinExistence type="predicted"/>
<evidence type="ECO:0000256" key="1">
    <source>
        <dbReference type="SAM" id="Phobius"/>
    </source>
</evidence>
<dbReference type="Proteomes" id="UP001556367">
    <property type="component" value="Unassembled WGS sequence"/>
</dbReference>
<feature type="transmembrane region" description="Helical" evidence="1">
    <location>
        <begin position="41"/>
        <end position="62"/>
    </location>
</feature>
<dbReference type="EMBL" id="JASNQZ010000012">
    <property type="protein sequence ID" value="KAL0949671.1"/>
    <property type="molecule type" value="Genomic_DNA"/>
</dbReference>
<feature type="transmembrane region" description="Helical" evidence="1">
    <location>
        <begin position="124"/>
        <end position="145"/>
    </location>
</feature>
<evidence type="ECO:0000313" key="3">
    <source>
        <dbReference type="Proteomes" id="UP001556367"/>
    </source>
</evidence>
<organism evidence="2 3">
    <name type="scientific">Hohenbuehelia grisea</name>
    <dbReference type="NCBI Taxonomy" id="104357"/>
    <lineage>
        <taxon>Eukaryota</taxon>
        <taxon>Fungi</taxon>
        <taxon>Dikarya</taxon>
        <taxon>Basidiomycota</taxon>
        <taxon>Agaricomycotina</taxon>
        <taxon>Agaricomycetes</taxon>
        <taxon>Agaricomycetidae</taxon>
        <taxon>Agaricales</taxon>
        <taxon>Pleurotineae</taxon>
        <taxon>Pleurotaceae</taxon>
        <taxon>Hohenbuehelia</taxon>
    </lineage>
</organism>
<keyword evidence="1" id="KW-1133">Transmembrane helix</keyword>
<gene>
    <name evidence="2" type="ORF">HGRIS_009709</name>
</gene>
<keyword evidence="1" id="KW-0472">Membrane</keyword>
<evidence type="ECO:0000313" key="2">
    <source>
        <dbReference type="EMBL" id="KAL0949671.1"/>
    </source>
</evidence>